<reference evidence="1 2" key="1">
    <citation type="submission" date="2017-04" db="EMBL/GenBank/DDBJ databases">
        <title>MLSA of the genus Halorubrum.</title>
        <authorList>
            <person name="De La Haba R."/>
            <person name="Sanchez-Porro C."/>
            <person name="Infante-Dominguez C."/>
            <person name="Ventosa A."/>
        </authorList>
    </citation>
    <scope>NUCLEOTIDE SEQUENCE [LARGE SCALE GENOMIC DNA]</scope>
    <source>
        <strain evidence="1 2">DSM 17463</strain>
    </source>
</reference>
<comment type="caution">
    <text evidence="1">The sequence shown here is derived from an EMBL/GenBank/DDBJ whole genome shotgun (WGS) entry which is preliminary data.</text>
</comment>
<accession>A0A1X4GC06</accession>
<dbReference type="EMBL" id="NEDJ01000061">
    <property type="protein sequence ID" value="OSO94570.1"/>
    <property type="molecule type" value="Genomic_DNA"/>
</dbReference>
<name>A0A1X4GC06_HALEZ</name>
<dbReference type="AlphaFoldDB" id="A0A1X4GC06"/>
<evidence type="ECO:0000313" key="1">
    <source>
        <dbReference type="EMBL" id="OSO94570.1"/>
    </source>
</evidence>
<gene>
    <name evidence="1" type="ORF">B9H04_14060</name>
</gene>
<dbReference type="Proteomes" id="UP000193587">
    <property type="component" value="Unassembled WGS sequence"/>
</dbReference>
<sequence length="103" mass="11155">MEYSFPESERISYKSDPPVEVKGLNAFVQGDVLEVRGTLTAKENIPSVIEISAEFQTDGGASTRDTAPIRTGANEEHSFTISYRQSDIGSVTGFTLVIDGPDL</sequence>
<organism evidence="1 2">
    <name type="scientific">Halorubrum ezzemoulense DSM 17463</name>
    <dbReference type="NCBI Taxonomy" id="1121945"/>
    <lineage>
        <taxon>Archaea</taxon>
        <taxon>Methanobacteriati</taxon>
        <taxon>Methanobacteriota</taxon>
        <taxon>Stenosarchaea group</taxon>
        <taxon>Halobacteria</taxon>
        <taxon>Halobacteriales</taxon>
        <taxon>Haloferacaceae</taxon>
        <taxon>Halorubrum</taxon>
    </lineage>
</organism>
<proteinExistence type="predicted"/>
<evidence type="ECO:0000313" key="2">
    <source>
        <dbReference type="Proteomes" id="UP000193587"/>
    </source>
</evidence>
<protein>
    <submittedName>
        <fullName evidence="1">Uncharacterized protein</fullName>
    </submittedName>
</protein>